<evidence type="ECO:0000256" key="4">
    <source>
        <dbReference type="ARBA" id="ARBA00022764"/>
    </source>
</evidence>
<organism evidence="10 11">
    <name type="scientific">Lysobacter brunescens</name>
    <dbReference type="NCBI Taxonomy" id="262323"/>
    <lineage>
        <taxon>Bacteria</taxon>
        <taxon>Pseudomonadati</taxon>
        <taxon>Pseudomonadota</taxon>
        <taxon>Gammaproteobacteria</taxon>
        <taxon>Lysobacterales</taxon>
        <taxon>Lysobacteraceae</taxon>
        <taxon>Lysobacter</taxon>
    </lineage>
</organism>
<dbReference type="Pfam" id="PF13098">
    <property type="entry name" value="Thioredoxin_2"/>
    <property type="match status" value="1"/>
</dbReference>
<keyword evidence="4 7" id="KW-0574">Periplasm</keyword>
<dbReference type="Gene3D" id="3.10.450.70">
    <property type="entry name" value="Disulphide bond isomerase, DsbC/G, N-terminal"/>
    <property type="match status" value="1"/>
</dbReference>
<evidence type="ECO:0000256" key="5">
    <source>
        <dbReference type="ARBA" id="ARBA00023157"/>
    </source>
</evidence>
<keyword evidence="10" id="KW-0413">Isomerase</keyword>
<dbReference type="Gene3D" id="3.40.30.10">
    <property type="entry name" value="Glutaredoxin"/>
    <property type="match status" value="1"/>
</dbReference>
<evidence type="ECO:0000259" key="8">
    <source>
        <dbReference type="Pfam" id="PF10411"/>
    </source>
</evidence>
<keyword evidence="11" id="KW-1185">Reference proteome</keyword>
<dbReference type="RefSeq" id="WP_386821802.1">
    <property type="nucleotide sequence ID" value="NZ_JBHTIF010000001.1"/>
</dbReference>
<dbReference type="GO" id="GO:0016853">
    <property type="term" value="F:isomerase activity"/>
    <property type="evidence" value="ECO:0007669"/>
    <property type="project" value="UniProtKB-KW"/>
</dbReference>
<evidence type="ECO:0000256" key="2">
    <source>
        <dbReference type="ARBA" id="ARBA00009813"/>
    </source>
</evidence>
<dbReference type="InterPro" id="IPR009094">
    <property type="entry name" value="DiS-bond_isomerase_DsbC/G_N_sf"/>
</dbReference>
<dbReference type="SUPFAM" id="SSF52833">
    <property type="entry name" value="Thioredoxin-like"/>
    <property type="match status" value="1"/>
</dbReference>
<comment type="similarity">
    <text evidence="2 7">Belongs to the thioredoxin family. DsbC subfamily.</text>
</comment>
<dbReference type="SUPFAM" id="SSF54423">
    <property type="entry name" value="DsbC/DsbG N-terminal domain-like"/>
    <property type="match status" value="1"/>
</dbReference>
<dbReference type="PROSITE" id="PS51257">
    <property type="entry name" value="PROKAR_LIPOPROTEIN"/>
    <property type="match status" value="1"/>
</dbReference>
<feature type="signal peptide" evidence="7">
    <location>
        <begin position="1"/>
        <end position="18"/>
    </location>
</feature>
<accession>A0ABW2Y6F0</accession>
<dbReference type="InterPro" id="IPR012336">
    <property type="entry name" value="Thioredoxin-like_fold"/>
</dbReference>
<evidence type="ECO:0000313" key="10">
    <source>
        <dbReference type="EMBL" id="MFD0724124.1"/>
    </source>
</evidence>
<evidence type="ECO:0000256" key="3">
    <source>
        <dbReference type="ARBA" id="ARBA00022729"/>
    </source>
</evidence>
<dbReference type="PANTHER" id="PTHR35272:SF3">
    <property type="entry name" value="THIOL:DISULFIDE INTERCHANGE PROTEIN DSBC"/>
    <property type="match status" value="1"/>
</dbReference>
<proteinExistence type="inferred from homology"/>
<protein>
    <recommendedName>
        <fullName evidence="7">Thiol:disulfide interchange protein</fullName>
    </recommendedName>
</protein>
<dbReference type="PANTHER" id="PTHR35272">
    <property type="entry name" value="THIOL:DISULFIDE INTERCHANGE PROTEIN DSBC-RELATED"/>
    <property type="match status" value="1"/>
</dbReference>
<keyword evidence="6 7" id="KW-0676">Redox-active center</keyword>
<evidence type="ECO:0000256" key="1">
    <source>
        <dbReference type="ARBA" id="ARBA00004418"/>
    </source>
</evidence>
<evidence type="ECO:0000256" key="7">
    <source>
        <dbReference type="RuleBase" id="RU364038"/>
    </source>
</evidence>
<feature type="domain" description="Thioredoxin-like fold" evidence="9">
    <location>
        <begin position="133"/>
        <end position="250"/>
    </location>
</feature>
<gene>
    <name evidence="10" type="ORF">ACFQ0E_00790</name>
</gene>
<evidence type="ECO:0000256" key="6">
    <source>
        <dbReference type="ARBA" id="ARBA00023284"/>
    </source>
</evidence>
<keyword evidence="3 7" id="KW-0732">Signal</keyword>
<reference evidence="11" key="1">
    <citation type="journal article" date="2019" name="Int. J. Syst. Evol. Microbiol.">
        <title>The Global Catalogue of Microorganisms (GCM) 10K type strain sequencing project: providing services to taxonomists for standard genome sequencing and annotation.</title>
        <authorList>
            <consortium name="The Broad Institute Genomics Platform"/>
            <consortium name="The Broad Institute Genome Sequencing Center for Infectious Disease"/>
            <person name="Wu L."/>
            <person name="Ma J."/>
        </authorList>
    </citation>
    <scope>NUCLEOTIDE SEQUENCE [LARGE SCALE GENOMIC DNA]</scope>
    <source>
        <strain evidence="11">CCUG 55585</strain>
    </source>
</reference>
<dbReference type="InterPro" id="IPR051470">
    <property type="entry name" value="Thiol:disulfide_interchange"/>
</dbReference>
<dbReference type="Proteomes" id="UP001597110">
    <property type="component" value="Unassembled WGS sequence"/>
</dbReference>
<dbReference type="InterPro" id="IPR018950">
    <property type="entry name" value="DiS-bond_isomerase_DsbC/G_N"/>
</dbReference>
<dbReference type="InterPro" id="IPR036249">
    <property type="entry name" value="Thioredoxin-like_sf"/>
</dbReference>
<dbReference type="InterPro" id="IPR033954">
    <property type="entry name" value="DiS-bond_Isoase_DsbC/G"/>
</dbReference>
<feature type="chain" id="PRO_5044954908" description="Thiol:disulfide interchange protein" evidence="7">
    <location>
        <begin position="19"/>
        <end position="274"/>
    </location>
</feature>
<dbReference type="CDD" id="cd03020">
    <property type="entry name" value="DsbA_DsbC_DsbG"/>
    <property type="match status" value="1"/>
</dbReference>
<evidence type="ECO:0000313" key="11">
    <source>
        <dbReference type="Proteomes" id="UP001597110"/>
    </source>
</evidence>
<comment type="function">
    <text evidence="7">Required for disulfide bond formation in some periplasmic proteins. Acts by transferring its disulfide bond to other proteins and is reduced in the process.</text>
</comment>
<sequence length="274" mass="29032">MKYPVFALLCALSLSACAQTAPAGADKAGASAAATKPEGDVEKRIRAALASIAPKAELDRIAPAPIPGFMEVITEGQTVYVSNDGRYMIDGYLFDIAKKENLSELGLSVVRRAELAKIPASDRIVFAPVGPARHRVAIFTDIECGFCRKLHEDIAEYNKRGIAIEYLAFPRSGLRSPDGLAMQSVWCASDRRQALTDAKAGRPVPPMACKNPVADQYESGRRMGLTGTPMIINEDGLMLPGYLPPDKMLESLDKLAAQGKGAQATAGGAAAGAP</sequence>
<feature type="domain" description="Disulphide bond isomerase DsbC/G N-terminal" evidence="8">
    <location>
        <begin position="37"/>
        <end position="104"/>
    </location>
</feature>
<comment type="subcellular location">
    <subcellularLocation>
        <location evidence="1 7">Periplasm</location>
    </subcellularLocation>
</comment>
<comment type="caution">
    <text evidence="10">The sequence shown here is derived from an EMBL/GenBank/DDBJ whole genome shotgun (WGS) entry which is preliminary data.</text>
</comment>
<evidence type="ECO:0000259" key="9">
    <source>
        <dbReference type="Pfam" id="PF13098"/>
    </source>
</evidence>
<keyword evidence="5" id="KW-1015">Disulfide bond</keyword>
<dbReference type="EMBL" id="JBHTIF010000001">
    <property type="protein sequence ID" value="MFD0724124.1"/>
    <property type="molecule type" value="Genomic_DNA"/>
</dbReference>
<dbReference type="Pfam" id="PF10411">
    <property type="entry name" value="DsbC_N"/>
    <property type="match status" value="1"/>
</dbReference>
<name>A0ABW2Y6F0_9GAMM</name>